<evidence type="ECO:0000313" key="4">
    <source>
        <dbReference type="Proteomes" id="UP001604336"/>
    </source>
</evidence>
<organism evidence="3 4">
    <name type="scientific">Abeliophyllum distichum</name>
    <dbReference type="NCBI Taxonomy" id="126358"/>
    <lineage>
        <taxon>Eukaryota</taxon>
        <taxon>Viridiplantae</taxon>
        <taxon>Streptophyta</taxon>
        <taxon>Embryophyta</taxon>
        <taxon>Tracheophyta</taxon>
        <taxon>Spermatophyta</taxon>
        <taxon>Magnoliopsida</taxon>
        <taxon>eudicotyledons</taxon>
        <taxon>Gunneridae</taxon>
        <taxon>Pentapetalae</taxon>
        <taxon>asterids</taxon>
        <taxon>lamiids</taxon>
        <taxon>Lamiales</taxon>
        <taxon>Oleaceae</taxon>
        <taxon>Forsythieae</taxon>
        <taxon>Abeliophyllum</taxon>
    </lineage>
</organism>
<keyword evidence="4" id="KW-1185">Reference proteome</keyword>
<keyword evidence="1" id="KW-0175">Coiled coil</keyword>
<dbReference type="PANTHER" id="PTHR18898:SF2">
    <property type="entry name" value="NUCLEOPROTEIN TPR"/>
    <property type="match status" value="1"/>
</dbReference>
<feature type="region of interest" description="Disordered" evidence="2">
    <location>
        <begin position="89"/>
        <end position="109"/>
    </location>
</feature>
<evidence type="ECO:0000256" key="1">
    <source>
        <dbReference type="SAM" id="Coils"/>
    </source>
</evidence>
<feature type="coiled-coil region" evidence="1">
    <location>
        <begin position="61"/>
        <end position="88"/>
    </location>
</feature>
<proteinExistence type="predicted"/>
<dbReference type="PANTHER" id="PTHR18898">
    <property type="entry name" value="NUCLEOPROTEIN TPR-RELATED"/>
    <property type="match status" value="1"/>
</dbReference>
<dbReference type="EMBL" id="JBFOLK010000003">
    <property type="protein sequence ID" value="KAL2524160.1"/>
    <property type="molecule type" value="Genomic_DNA"/>
</dbReference>
<accession>A0ABD1UGK0</accession>
<dbReference type="Proteomes" id="UP001604336">
    <property type="component" value="Unassembled WGS sequence"/>
</dbReference>
<reference evidence="4" key="1">
    <citation type="submission" date="2024-07" db="EMBL/GenBank/DDBJ databases">
        <title>Two chromosome-level genome assemblies of Korean endemic species Abeliophyllum distichum and Forsythia ovata (Oleaceae).</title>
        <authorList>
            <person name="Jang H."/>
        </authorList>
    </citation>
    <scope>NUCLEOTIDE SEQUENCE [LARGE SCALE GENOMIC DNA]</scope>
</reference>
<gene>
    <name evidence="3" type="ORF">Adt_09214</name>
</gene>
<evidence type="ECO:0000313" key="3">
    <source>
        <dbReference type="EMBL" id="KAL2524160.1"/>
    </source>
</evidence>
<protein>
    <submittedName>
        <fullName evidence="3">Nuclear-pore anchor</fullName>
    </submittedName>
</protein>
<evidence type="ECO:0000256" key="2">
    <source>
        <dbReference type="SAM" id="MobiDB-lite"/>
    </source>
</evidence>
<name>A0ABD1UGK0_9LAMI</name>
<dbReference type="AlphaFoldDB" id="A0ABD1UGK0"/>
<comment type="caution">
    <text evidence="3">The sequence shown here is derived from an EMBL/GenBank/DDBJ whole genome shotgun (WGS) entry which is preliminary data.</text>
</comment>
<sequence>MKVDKKYGEVNELNKMLHSRNEALHIKSAEKDRGIASGSTSQTLGNEDGLQGVVSYLRRSKEIAETEISLLKQEKLRLQSQLESALKAAESAQTSIHAERAKSRASLFT</sequence>